<dbReference type="STRING" id="28122.SAMN02745108_00851"/>
<dbReference type="AlphaFoldDB" id="A0A1T4LC17"/>
<feature type="signal peptide" evidence="2">
    <location>
        <begin position="1"/>
        <end position="23"/>
    </location>
</feature>
<name>A0A1T4LC17_9BACT</name>
<dbReference type="Gene3D" id="3.40.50.360">
    <property type="match status" value="1"/>
</dbReference>
<dbReference type="InterPro" id="IPR008254">
    <property type="entry name" value="Flavodoxin/NO_synth"/>
</dbReference>
<accession>A0A1T4LC17</accession>
<dbReference type="PROSITE" id="PS51257">
    <property type="entry name" value="PROKAR_LIPOPROTEIN"/>
    <property type="match status" value="1"/>
</dbReference>
<dbReference type="GO" id="GO:0010181">
    <property type="term" value="F:FMN binding"/>
    <property type="evidence" value="ECO:0007669"/>
    <property type="project" value="InterPro"/>
</dbReference>
<reference evidence="4 5" key="1">
    <citation type="submission" date="2017-02" db="EMBL/GenBank/DDBJ databases">
        <authorList>
            <person name="Peterson S.W."/>
        </authorList>
    </citation>
    <scope>NUCLEOTIDE SEQUENCE [LARGE SCALE GENOMIC DNA]</scope>
    <source>
        <strain evidence="4 5">ATCC 43854</strain>
    </source>
</reference>
<dbReference type="InterPro" id="IPR001226">
    <property type="entry name" value="Flavodoxin_CS"/>
</dbReference>
<dbReference type="Pfam" id="PF12682">
    <property type="entry name" value="Flavodoxin_4"/>
    <property type="match status" value="1"/>
</dbReference>
<gene>
    <name evidence="4" type="ORF">SAMN02745108_00851</name>
</gene>
<dbReference type="EMBL" id="FUWU01000010">
    <property type="protein sequence ID" value="SJZ52240.1"/>
    <property type="molecule type" value="Genomic_DNA"/>
</dbReference>
<keyword evidence="2" id="KW-0732">Signal</keyword>
<evidence type="ECO:0000313" key="4">
    <source>
        <dbReference type="EMBL" id="SJZ52240.1"/>
    </source>
</evidence>
<dbReference type="Proteomes" id="UP000190449">
    <property type="component" value="Unassembled WGS sequence"/>
</dbReference>
<feature type="chain" id="PRO_5012323483" evidence="2">
    <location>
        <begin position="24"/>
        <end position="202"/>
    </location>
</feature>
<evidence type="ECO:0000256" key="2">
    <source>
        <dbReference type="SAM" id="SignalP"/>
    </source>
</evidence>
<protein>
    <submittedName>
        <fullName evidence="4">Flavodoxin</fullName>
    </submittedName>
</protein>
<dbReference type="GO" id="GO:0009055">
    <property type="term" value="F:electron transfer activity"/>
    <property type="evidence" value="ECO:0007669"/>
    <property type="project" value="InterPro"/>
</dbReference>
<evidence type="ECO:0000259" key="3">
    <source>
        <dbReference type="Pfam" id="PF12682"/>
    </source>
</evidence>
<dbReference type="SUPFAM" id="SSF52218">
    <property type="entry name" value="Flavoproteins"/>
    <property type="match status" value="1"/>
</dbReference>
<dbReference type="PROSITE" id="PS00201">
    <property type="entry name" value="FLAVODOXIN"/>
    <property type="match status" value="1"/>
</dbReference>
<comment type="cofactor">
    <cofactor evidence="1">
        <name>FMN</name>
        <dbReference type="ChEBI" id="CHEBI:58210"/>
    </cofactor>
</comment>
<evidence type="ECO:0000256" key="1">
    <source>
        <dbReference type="ARBA" id="ARBA00001917"/>
    </source>
</evidence>
<dbReference type="PANTHER" id="PTHR39201:SF1">
    <property type="entry name" value="FLAVODOXIN-LIKE DOMAIN-CONTAINING PROTEIN"/>
    <property type="match status" value="1"/>
</dbReference>
<evidence type="ECO:0000313" key="5">
    <source>
        <dbReference type="Proteomes" id="UP000190449"/>
    </source>
</evidence>
<organism evidence="4 5">
    <name type="scientific">Fibrobacter intestinalis</name>
    <dbReference type="NCBI Taxonomy" id="28122"/>
    <lineage>
        <taxon>Bacteria</taxon>
        <taxon>Pseudomonadati</taxon>
        <taxon>Fibrobacterota</taxon>
        <taxon>Fibrobacteria</taxon>
        <taxon>Fibrobacterales</taxon>
        <taxon>Fibrobacteraceae</taxon>
        <taxon>Fibrobacter</taxon>
    </lineage>
</organism>
<dbReference type="PANTHER" id="PTHR39201">
    <property type="entry name" value="EXPORTED PROTEIN-RELATED"/>
    <property type="match status" value="1"/>
</dbReference>
<sequence length="202" mass="22053">MMKKTKFFFSLLGILLLMGIGCAEDSKSSPSGLAPESPLSVGNAKSKSLVVYFSWGGTTKRLAEMISERTGADLFRIEPAEAYPESYTPCTEVAKVELEQGIYRGLKAPLPSMENYDTIFVGTPVWWHTAAMIVQGAIKDVDFSGKTVSPFCTYAATYRDETLSKIVELTSGATHLEGYGTTSPNEDDVREWLNSLGISKNP</sequence>
<proteinExistence type="predicted"/>
<dbReference type="InterPro" id="IPR029039">
    <property type="entry name" value="Flavoprotein-like_sf"/>
</dbReference>
<feature type="domain" description="Flavodoxin-like" evidence="3">
    <location>
        <begin position="47"/>
        <end position="195"/>
    </location>
</feature>